<dbReference type="EMBL" id="CM039178">
    <property type="protein sequence ID" value="KAH9680176.1"/>
    <property type="molecule type" value="Genomic_DNA"/>
</dbReference>
<accession>A0ACB8HZH3</accession>
<proteinExistence type="predicted"/>
<evidence type="ECO:0000313" key="2">
    <source>
        <dbReference type="Proteomes" id="UP000829398"/>
    </source>
</evidence>
<keyword evidence="2" id="KW-1185">Reference proteome</keyword>
<name>A0ACB8HZH3_CITSI</name>
<comment type="caution">
    <text evidence="1">The sequence shown here is derived from an EMBL/GenBank/DDBJ whole genome shotgun (WGS) entry which is preliminary data.</text>
</comment>
<reference evidence="2" key="1">
    <citation type="journal article" date="2023" name="Hortic. Res.">
        <title>A chromosome-level phased genome enabling allele-level studies in sweet orange: a case study on citrus Huanglongbing tolerance.</title>
        <authorList>
            <person name="Wu B."/>
            <person name="Yu Q."/>
            <person name="Deng Z."/>
            <person name="Duan Y."/>
            <person name="Luo F."/>
            <person name="Gmitter F. Jr."/>
        </authorList>
    </citation>
    <scope>NUCLEOTIDE SEQUENCE [LARGE SCALE GENOMIC DNA]</scope>
    <source>
        <strain evidence="2">cv. Valencia</strain>
    </source>
</reference>
<dbReference type="Proteomes" id="UP000829398">
    <property type="component" value="Chromosome 9"/>
</dbReference>
<sequence>MSSGNLSKEPPPPLEEDHSMKRARFRNQGNENENPPPLSFKEKLMEDHNELEEEFLGREKDLEFDTEDVTISEKGSIPSISFSKKIHAQLVKPWMNAVVVKLLGRTIGYRALCNRLNDLWKLFKTEGDAHYALTQGPWTILDHYLTAQQWNPHFDGSNDNINNIVAWKSGVSVICFNCEIYGHKNENCLQFKIMKGTTENSENNGVGNVTNSGGDKSSSSTVIPANLSFGPWMIISRKGRKESQQRGSRFEVLEKEDNEDRVFSSLHDNNGPNIEKDQLAIQFKFKSKKNPKNPTITNSHANVNSPAMQNPSDTTAKYSFFNVNLVSEKSSPTPVHAKALSCAQSKNPTTLSNLLVPTAIPTSLDLVKHTSIKFHSPHDFHSDLNEISLDPTRTNKDLVDPNIPIEDRDKPLENDLKMDANDEDDPNDESFKDENEKSDSEFDDSGTSLEDEDNMESE</sequence>
<gene>
    <name evidence="1" type="ORF">KPL71_026454</name>
</gene>
<organism evidence="1 2">
    <name type="scientific">Citrus sinensis</name>
    <name type="common">Sweet orange</name>
    <name type="synonym">Citrus aurantium var. sinensis</name>
    <dbReference type="NCBI Taxonomy" id="2711"/>
    <lineage>
        <taxon>Eukaryota</taxon>
        <taxon>Viridiplantae</taxon>
        <taxon>Streptophyta</taxon>
        <taxon>Embryophyta</taxon>
        <taxon>Tracheophyta</taxon>
        <taxon>Spermatophyta</taxon>
        <taxon>Magnoliopsida</taxon>
        <taxon>eudicotyledons</taxon>
        <taxon>Gunneridae</taxon>
        <taxon>Pentapetalae</taxon>
        <taxon>rosids</taxon>
        <taxon>malvids</taxon>
        <taxon>Sapindales</taxon>
        <taxon>Rutaceae</taxon>
        <taxon>Aurantioideae</taxon>
        <taxon>Citrus</taxon>
    </lineage>
</organism>
<evidence type="ECO:0000313" key="1">
    <source>
        <dbReference type="EMBL" id="KAH9680176.1"/>
    </source>
</evidence>
<protein>
    <submittedName>
        <fullName evidence="1">Uncharacterized protein</fullName>
    </submittedName>
</protein>